<dbReference type="Proteomes" id="UP000035050">
    <property type="component" value="Chromosome"/>
</dbReference>
<reference evidence="3" key="1">
    <citation type="submission" date="2016-06" db="EMBL/GenBank/DDBJ databases">
        <title>Pandoraea oxalativorans DSM 23570 Genome Sequencing.</title>
        <authorList>
            <person name="Ee R."/>
            <person name="Lim Y.-L."/>
            <person name="Yong D."/>
            <person name="Yin W.-F."/>
            <person name="Chan K.-G."/>
        </authorList>
    </citation>
    <scope>NUCLEOTIDE SEQUENCE</scope>
    <source>
        <strain evidence="3">DSM 23570</strain>
    </source>
</reference>
<dbReference type="KEGG" id="pox:MB84_10075"/>
<evidence type="ECO:0000256" key="1">
    <source>
        <dbReference type="ARBA" id="ARBA00009129"/>
    </source>
</evidence>
<dbReference type="InterPro" id="IPR008462">
    <property type="entry name" value="CsbD"/>
</dbReference>
<dbReference type="HOGENOM" id="CLU_135567_4_1_4"/>
<dbReference type="EMBL" id="CP011253">
    <property type="protein sequence ID" value="AKC69754.1"/>
    <property type="molecule type" value="Genomic_DNA"/>
</dbReference>
<dbReference type="PIRSF" id="PIRSF039008">
    <property type="entry name" value="YjbJ"/>
    <property type="match status" value="1"/>
</dbReference>
<dbReference type="GeneID" id="88096317"/>
<evidence type="ECO:0000313" key="4">
    <source>
        <dbReference type="Proteomes" id="UP000035050"/>
    </source>
</evidence>
<organism evidence="3 4">
    <name type="scientific">Pandoraea oxalativorans</name>
    <dbReference type="NCBI Taxonomy" id="573737"/>
    <lineage>
        <taxon>Bacteria</taxon>
        <taxon>Pseudomonadati</taxon>
        <taxon>Pseudomonadota</taxon>
        <taxon>Betaproteobacteria</taxon>
        <taxon>Burkholderiales</taxon>
        <taxon>Burkholderiaceae</taxon>
        <taxon>Pandoraea</taxon>
    </lineage>
</organism>
<dbReference type="InterPro" id="IPR026042">
    <property type="entry name" value="YjbJ"/>
</dbReference>
<dbReference type="Gene3D" id="1.10.1470.10">
    <property type="entry name" value="YjbJ"/>
    <property type="match status" value="1"/>
</dbReference>
<dbReference type="RefSeq" id="WP_039400354.1">
    <property type="nucleotide sequence ID" value="NZ_CP011253.3"/>
</dbReference>
<sequence length="68" mass="7944">MNSDLIKGKWNQLKGEAKKQWGNLTDDDLLKIEGNRDKFVGVIQERYGKAKADAEKEVDTWNNQHKLW</sequence>
<protein>
    <submittedName>
        <fullName evidence="3">General stress protein CsbD</fullName>
    </submittedName>
</protein>
<dbReference type="PANTHER" id="PTHR34977:SF1">
    <property type="entry name" value="UPF0337 PROTEIN YJBJ"/>
    <property type="match status" value="1"/>
</dbReference>
<dbReference type="InterPro" id="IPR036629">
    <property type="entry name" value="YjbJ_sf"/>
</dbReference>
<dbReference type="InterPro" id="IPR050423">
    <property type="entry name" value="UPF0337_stress_rsp"/>
</dbReference>
<dbReference type="OrthoDB" id="9796058at2"/>
<dbReference type="Pfam" id="PF05532">
    <property type="entry name" value="CsbD"/>
    <property type="match status" value="1"/>
</dbReference>
<comment type="similarity">
    <text evidence="1">Belongs to the UPF0337 (CsbD) family.</text>
</comment>
<keyword evidence="4" id="KW-1185">Reference proteome</keyword>
<evidence type="ECO:0000259" key="2">
    <source>
        <dbReference type="Pfam" id="PF05532"/>
    </source>
</evidence>
<gene>
    <name evidence="3" type="ORF">MB84_10075</name>
</gene>
<dbReference type="SUPFAM" id="SSF69047">
    <property type="entry name" value="Hypothetical protein YjbJ"/>
    <property type="match status" value="1"/>
</dbReference>
<accession>A0A0E3U649</accession>
<dbReference type="PANTHER" id="PTHR34977">
    <property type="entry name" value="UPF0337 PROTEIN YJBJ"/>
    <property type="match status" value="1"/>
</dbReference>
<feature type="domain" description="CsbD-like" evidence="2">
    <location>
        <begin position="6"/>
        <end position="56"/>
    </location>
</feature>
<proteinExistence type="inferred from homology"/>
<evidence type="ECO:0000313" key="3">
    <source>
        <dbReference type="EMBL" id="AKC69754.1"/>
    </source>
</evidence>
<name>A0A0E3U649_9BURK</name>
<dbReference type="AlphaFoldDB" id="A0A0E3U649"/>